<dbReference type="GO" id="GO:0005975">
    <property type="term" value="P:carbohydrate metabolic process"/>
    <property type="evidence" value="ECO:0007669"/>
    <property type="project" value="InterPro"/>
</dbReference>
<evidence type="ECO:0000256" key="7">
    <source>
        <dbReference type="PIRSR" id="PIRSR625705-1"/>
    </source>
</evidence>
<dbReference type="EC" id="3.2.1.52" evidence="3"/>
<evidence type="ECO:0000256" key="3">
    <source>
        <dbReference type="ARBA" id="ARBA00012663"/>
    </source>
</evidence>
<feature type="active site" description="Proton donor" evidence="7">
    <location>
        <position position="259"/>
    </location>
</feature>
<dbReference type="EMBL" id="CAJOBP010002638">
    <property type="protein sequence ID" value="CAF4366067.1"/>
    <property type="molecule type" value="Genomic_DNA"/>
</dbReference>
<dbReference type="PRINTS" id="PR00738">
    <property type="entry name" value="GLHYDRLASE20"/>
</dbReference>
<dbReference type="Proteomes" id="UP000663873">
    <property type="component" value="Unassembled WGS sequence"/>
</dbReference>
<feature type="domain" description="Glycoside hydrolase family 20 catalytic" evidence="8">
    <location>
        <begin position="114"/>
        <end position="348"/>
    </location>
</feature>
<evidence type="ECO:0000313" key="13">
    <source>
        <dbReference type="EMBL" id="CAF4791428.1"/>
    </source>
</evidence>
<name>A0A818SCD5_9BILA</name>
<dbReference type="Proteomes" id="UP000663848">
    <property type="component" value="Unassembled WGS sequence"/>
</dbReference>
<dbReference type="OrthoDB" id="428480at2759"/>
<dbReference type="SUPFAM" id="SSF55545">
    <property type="entry name" value="beta-N-acetylhexosaminidase-like domain"/>
    <property type="match status" value="1"/>
</dbReference>
<comment type="catalytic activity">
    <reaction evidence="1">
        <text>Hydrolysis of terminal non-reducing N-acetyl-D-hexosamine residues in N-acetyl-beta-D-hexosaminides.</text>
        <dbReference type="EC" id="3.2.1.52"/>
    </reaction>
</comment>
<dbReference type="Pfam" id="PF00728">
    <property type="entry name" value="Glyco_hydro_20"/>
    <property type="match status" value="1"/>
</dbReference>
<dbReference type="AlphaFoldDB" id="A0A818SCD5"/>
<evidence type="ECO:0000313" key="11">
    <source>
        <dbReference type="EMBL" id="CAF3667490.1"/>
    </source>
</evidence>
<keyword evidence="15" id="KW-1185">Reference proteome</keyword>
<evidence type="ECO:0000259" key="8">
    <source>
        <dbReference type="Pfam" id="PF00728"/>
    </source>
</evidence>
<dbReference type="GO" id="GO:0005764">
    <property type="term" value="C:lysosome"/>
    <property type="evidence" value="ECO:0007669"/>
    <property type="project" value="TreeGrafter"/>
</dbReference>
<dbReference type="GO" id="GO:0004563">
    <property type="term" value="F:beta-N-acetylhexosaminidase activity"/>
    <property type="evidence" value="ECO:0007669"/>
    <property type="project" value="UniProtKB-EC"/>
</dbReference>
<evidence type="ECO:0000259" key="9">
    <source>
        <dbReference type="Pfam" id="PF14845"/>
    </source>
</evidence>
<dbReference type="EMBL" id="CAJNYT010004504">
    <property type="protein sequence ID" value="CAF3667490.1"/>
    <property type="molecule type" value="Genomic_DNA"/>
</dbReference>
<dbReference type="PANTHER" id="PTHR22600:SF21">
    <property type="entry name" value="BETA-HEXOSAMINIDASE A"/>
    <property type="match status" value="1"/>
</dbReference>
<dbReference type="PANTHER" id="PTHR22600">
    <property type="entry name" value="BETA-HEXOSAMINIDASE"/>
    <property type="match status" value="1"/>
</dbReference>
<evidence type="ECO:0000256" key="1">
    <source>
        <dbReference type="ARBA" id="ARBA00001231"/>
    </source>
</evidence>
<evidence type="ECO:0000256" key="6">
    <source>
        <dbReference type="ARBA" id="ARBA00023295"/>
    </source>
</evidence>
<keyword evidence="5" id="KW-0325">Glycoprotein</keyword>
<dbReference type="InterPro" id="IPR017853">
    <property type="entry name" value="GH"/>
</dbReference>
<dbReference type="Proteomes" id="UP000663872">
    <property type="component" value="Unassembled WGS sequence"/>
</dbReference>
<evidence type="ECO:0000256" key="5">
    <source>
        <dbReference type="ARBA" id="ARBA00023180"/>
    </source>
</evidence>
<dbReference type="Proteomes" id="UP000663825">
    <property type="component" value="Unassembled WGS sequence"/>
</dbReference>
<protein>
    <recommendedName>
        <fullName evidence="3">beta-N-acetylhexosaminidase</fullName>
        <ecNumber evidence="3">3.2.1.52</ecNumber>
    </recommendedName>
</protein>
<keyword evidence="4" id="KW-0378">Hydrolase</keyword>
<dbReference type="InterPro" id="IPR025705">
    <property type="entry name" value="Beta_hexosaminidase_sua/sub"/>
</dbReference>
<comment type="similarity">
    <text evidence="2">Belongs to the glycosyl hydrolase 20 family.</text>
</comment>
<dbReference type="InterPro" id="IPR015883">
    <property type="entry name" value="Glyco_hydro_20_cat"/>
</dbReference>
<organism evidence="11 14">
    <name type="scientific">Rotaria socialis</name>
    <dbReference type="NCBI Taxonomy" id="392032"/>
    <lineage>
        <taxon>Eukaryota</taxon>
        <taxon>Metazoa</taxon>
        <taxon>Spiralia</taxon>
        <taxon>Gnathifera</taxon>
        <taxon>Rotifera</taxon>
        <taxon>Eurotatoria</taxon>
        <taxon>Bdelloidea</taxon>
        <taxon>Philodinida</taxon>
        <taxon>Philodinidae</taxon>
        <taxon>Rotaria</taxon>
    </lineage>
</organism>
<dbReference type="GO" id="GO:0006689">
    <property type="term" value="P:ganglioside catabolic process"/>
    <property type="evidence" value="ECO:0007669"/>
    <property type="project" value="TreeGrafter"/>
</dbReference>
<evidence type="ECO:0000313" key="14">
    <source>
        <dbReference type="Proteomes" id="UP000663872"/>
    </source>
</evidence>
<evidence type="ECO:0000313" key="12">
    <source>
        <dbReference type="EMBL" id="CAF4366067.1"/>
    </source>
</evidence>
<dbReference type="EMBL" id="CAJOBR010004684">
    <property type="protein sequence ID" value="CAF4791428.1"/>
    <property type="molecule type" value="Genomic_DNA"/>
</dbReference>
<dbReference type="SUPFAM" id="SSF51445">
    <property type="entry name" value="(Trans)glycosidases"/>
    <property type="match status" value="1"/>
</dbReference>
<keyword evidence="6" id="KW-0326">Glycosidase</keyword>
<comment type="caution">
    <text evidence="11">The sequence shown here is derived from an EMBL/GenBank/DDBJ whole genome shotgun (WGS) entry which is preliminary data.</text>
</comment>
<accession>A0A818SCD5</accession>
<dbReference type="InterPro" id="IPR029018">
    <property type="entry name" value="Hex-like_dom2"/>
</dbReference>
<dbReference type="Gene3D" id="3.30.379.10">
    <property type="entry name" value="Chitobiase/beta-hexosaminidase domain 2-like"/>
    <property type="match status" value="1"/>
</dbReference>
<evidence type="ECO:0000256" key="2">
    <source>
        <dbReference type="ARBA" id="ARBA00006285"/>
    </source>
</evidence>
<feature type="domain" description="Beta-hexosaminidase eukaryotic type N-terminal" evidence="9">
    <location>
        <begin position="4"/>
        <end position="88"/>
    </location>
</feature>
<dbReference type="GO" id="GO:0016020">
    <property type="term" value="C:membrane"/>
    <property type="evidence" value="ECO:0007669"/>
    <property type="project" value="TreeGrafter"/>
</dbReference>
<dbReference type="EMBL" id="CAJNXB010004524">
    <property type="protein sequence ID" value="CAF3379827.1"/>
    <property type="molecule type" value="Genomic_DNA"/>
</dbReference>
<evidence type="ECO:0000313" key="15">
    <source>
        <dbReference type="Proteomes" id="UP000663873"/>
    </source>
</evidence>
<proteinExistence type="inferred from homology"/>
<reference evidence="11" key="1">
    <citation type="submission" date="2021-02" db="EMBL/GenBank/DDBJ databases">
        <authorList>
            <person name="Nowell W R."/>
        </authorList>
    </citation>
    <scope>NUCLEOTIDE SEQUENCE</scope>
</reference>
<gene>
    <name evidence="11" type="ORF">GRG538_LOCUS26153</name>
    <name evidence="13" type="ORF">QYT958_LOCUS23308</name>
    <name evidence="10" type="ORF">TIS948_LOCUS25843</name>
    <name evidence="12" type="ORF">UJA718_LOCUS16773</name>
</gene>
<evidence type="ECO:0000256" key="4">
    <source>
        <dbReference type="ARBA" id="ARBA00022801"/>
    </source>
</evidence>
<sequence>MQHCEIIQEAIQRHKDMIVCKKETSHQSPDNSDKVHVFTQLNIEISTKQCDSHRTLNDDGSYKITINQTIGTIQANTTWGALNGLITFYEVHFAENDTKMENNATRVIEDQPRFPYRGIFLNTAHNFLSPLQIKKHLDLMSYNKFNVLHWCLADKTYWSLKLKRYPALTEQRASSSDHVYNSDEIEDIIQYARLRGILIIPEFNTHSYMEILSQIHDEDLKVLREDQSKTDIYQFMKAIFDEIKQIFKNESYIHISTVEINTPFYSSNSHIRKFAEEKHRNNTSELLKHYFTKIFEILQENGINAMFGQEYLDAGFELSPESVIEIRRNSSIPTYLSKAISQSHRFVKQMNHSDPCVLEADEITQKRLIGYEWGFDEDCNDQSDDLLRSWSKASVILRKLWILPETVHTEGSQIQ</sequence>
<evidence type="ECO:0000313" key="10">
    <source>
        <dbReference type="EMBL" id="CAF3379827.1"/>
    </source>
</evidence>
<dbReference type="GO" id="GO:0030203">
    <property type="term" value="P:glycosaminoglycan metabolic process"/>
    <property type="evidence" value="ECO:0007669"/>
    <property type="project" value="TreeGrafter"/>
</dbReference>
<dbReference type="Gene3D" id="3.20.20.80">
    <property type="entry name" value="Glycosidases"/>
    <property type="match status" value="1"/>
</dbReference>
<dbReference type="Pfam" id="PF14845">
    <property type="entry name" value="Glycohydro_20b2"/>
    <property type="match status" value="1"/>
</dbReference>
<dbReference type="InterPro" id="IPR029019">
    <property type="entry name" value="HEX_eukaryotic_N"/>
</dbReference>